<dbReference type="Pfam" id="PF00005">
    <property type="entry name" value="ABC_tran"/>
    <property type="match status" value="1"/>
</dbReference>
<protein>
    <submittedName>
        <fullName evidence="6">Sodium transport system ATP-binding protein</fullName>
    </submittedName>
</protein>
<evidence type="ECO:0000256" key="2">
    <source>
        <dbReference type="ARBA" id="ARBA00022448"/>
    </source>
</evidence>
<comment type="similarity">
    <text evidence="1">Belongs to the ABC transporter superfamily.</text>
</comment>
<evidence type="ECO:0000256" key="3">
    <source>
        <dbReference type="ARBA" id="ARBA00022741"/>
    </source>
</evidence>
<keyword evidence="4 6" id="KW-0067">ATP-binding</keyword>
<evidence type="ECO:0000313" key="7">
    <source>
        <dbReference type="Proteomes" id="UP000183047"/>
    </source>
</evidence>
<evidence type="ECO:0000256" key="1">
    <source>
        <dbReference type="ARBA" id="ARBA00005417"/>
    </source>
</evidence>
<dbReference type="GO" id="GO:0005524">
    <property type="term" value="F:ATP binding"/>
    <property type="evidence" value="ECO:0007669"/>
    <property type="project" value="UniProtKB-KW"/>
</dbReference>
<dbReference type="Gene3D" id="3.40.50.300">
    <property type="entry name" value="P-loop containing nucleotide triphosphate hydrolases"/>
    <property type="match status" value="1"/>
</dbReference>
<dbReference type="GO" id="GO:0016887">
    <property type="term" value="F:ATP hydrolysis activity"/>
    <property type="evidence" value="ECO:0007669"/>
    <property type="project" value="InterPro"/>
</dbReference>
<sequence length="256" mass="28852">MIRAKNLVKTFTKTVQKNRKIEFNAVDDISFEAEKGEIVGLLGPNGAGKTTLLRMLAGLMAPTEGEVSVIAGDGETVRGENLKRHIGYLSANTKLYGRFSAREILKFYGRVYGMEDEAIDRRTEEIINVLGMEKFADNRIDKLSTGQMQRASISRCLIHDPEIYIFDEPTLGLDILSSSAIIDFMKAEKEKGKTVIYSTHYMEEAEYLCDRIVMINEGKIVCNDSFDNLKKDTGSQNLREVFRKLIENKMESAANE</sequence>
<dbReference type="Proteomes" id="UP000183047">
    <property type="component" value="Unassembled WGS sequence"/>
</dbReference>
<name>A0A1G5ADQ1_9FIRM</name>
<proteinExistence type="inferred from homology"/>
<dbReference type="SMART" id="SM00382">
    <property type="entry name" value="AAA"/>
    <property type="match status" value="1"/>
</dbReference>
<dbReference type="RefSeq" id="WP_026666591.1">
    <property type="nucleotide sequence ID" value="NZ_FMUR01000003.1"/>
</dbReference>
<dbReference type="AlphaFoldDB" id="A0A1G5ADQ1"/>
<keyword evidence="2" id="KW-0813">Transport</keyword>
<evidence type="ECO:0000313" key="6">
    <source>
        <dbReference type="EMBL" id="SCX75977.1"/>
    </source>
</evidence>
<keyword evidence="7" id="KW-1185">Reference proteome</keyword>
<dbReference type="PROSITE" id="PS50893">
    <property type="entry name" value="ABC_TRANSPORTER_2"/>
    <property type="match status" value="1"/>
</dbReference>
<evidence type="ECO:0000259" key="5">
    <source>
        <dbReference type="PROSITE" id="PS50893"/>
    </source>
</evidence>
<evidence type="ECO:0000256" key="4">
    <source>
        <dbReference type="ARBA" id="ARBA00022840"/>
    </source>
</evidence>
<dbReference type="InterPro" id="IPR050763">
    <property type="entry name" value="ABC_transporter_ATP-binding"/>
</dbReference>
<organism evidence="6 7">
    <name type="scientific">Butyrivibrio hungatei</name>
    <dbReference type="NCBI Taxonomy" id="185008"/>
    <lineage>
        <taxon>Bacteria</taxon>
        <taxon>Bacillati</taxon>
        <taxon>Bacillota</taxon>
        <taxon>Clostridia</taxon>
        <taxon>Lachnospirales</taxon>
        <taxon>Lachnospiraceae</taxon>
        <taxon>Butyrivibrio</taxon>
    </lineage>
</organism>
<keyword evidence="3" id="KW-0547">Nucleotide-binding</keyword>
<accession>A0A1G5ADQ1</accession>
<dbReference type="InterPro" id="IPR003593">
    <property type="entry name" value="AAA+_ATPase"/>
</dbReference>
<dbReference type="InterPro" id="IPR003439">
    <property type="entry name" value="ABC_transporter-like_ATP-bd"/>
</dbReference>
<dbReference type="PANTHER" id="PTHR42711">
    <property type="entry name" value="ABC TRANSPORTER ATP-BINDING PROTEIN"/>
    <property type="match status" value="1"/>
</dbReference>
<feature type="domain" description="ABC transporter" evidence="5">
    <location>
        <begin position="2"/>
        <end position="242"/>
    </location>
</feature>
<dbReference type="InterPro" id="IPR027417">
    <property type="entry name" value="P-loop_NTPase"/>
</dbReference>
<dbReference type="SUPFAM" id="SSF52540">
    <property type="entry name" value="P-loop containing nucleoside triphosphate hydrolases"/>
    <property type="match status" value="1"/>
</dbReference>
<dbReference type="EMBL" id="FMUR01000003">
    <property type="protein sequence ID" value="SCX75977.1"/>
    <property type="molecule type" value="Genomic_DNA"/>
</dbReference>
<gene>
    <name evidence="6" type="ORF">SAMN02910451_00150</name>
</gene>
<reference evidence="7" key="1">
    <citation type="submission" date="2016-10" db="EMBL/GenBank/DDBJ databases">
        <authorList>
            <person name="Varghese N."/>
            <person name="Submissions S."/>
        </authorList>
    </citation>
    <scope>NUCLEOTIDE SEQUENCE [LARGE SCALE GENOMIC DNA]</scope>
    <source>
        <strain evidence="7">XBD2006</strain>
    </source>
</reference>
<dbReference type="OrthoDB" id="9775135at2"/>
<dbReference type="PANTHER" id="PTHR42711:SF5">
    <property type="entry name" value="ABC TRANSPORTER ATP-BINDING PROTEIN NATA"/>
    <property type="match status" value="1"/>
</dbReference>